<organism evidence="2 3">
    <name type="scientific">Pseudopedobacter saltans</name>
    <dbReference type="NCBI Taxonomy" id="151895"/>
    <lineage>
        <taxon>Bacteria</taxon>
        <taxon>Pseudomonadati</taxon>
        <taxon>Bacteroidota</taxon>
        <taxon>Sphingobacteriia</taxon>
        <taxon>Sphingobacteriales</taxon>
        <taxon>Sphingobacteriaceae</taxon>
        <taxon>Pseudopedobacter</taxon>
    </lineage>
</organism>
<proteinExistence type="predicted"/>
<evidence type="ECO:0000256" key="1">
    <source>
        <dbReference type="SAM" id="Phobius"/>
    </source>
</evidence>
<keyword evidence="1" id="KW-0472">Membrane</keyword>
<comment type="caution">
    <text evidence="2">The sequence shown here is derived from an EMBL/GenBank/DDBJ whole genome shotgun (WGS) entry which is preliminary data.</text>
</comment>
<keyword evidence="1" id="KW-1133">Transmembrane helix</keyword>
<evidence type="ECO:0000313" key="2">
    <source>
        <dbReference type="EMBL" id="PZP49004.1"/>
    </source>
</evidence>
<sequence length="83" mass="9950">MQRSQHSTEMNKRKNKQANKYQLLTLVFLVIAIVYVWQCYQSFQIVTDNRNKKIIFNAIVAAVAIFVSWFYFREAQRSVEKEK</sequence>
<keyword evidence="1" id="KW-0812">Transmembrane</keyword>
<evidence type="ECO:0000313" key="3">
    <source>
        <dbReference type="Proteomes" id="UP000249645"/>
    </source>
</evidence>
<feature type="transmembrane region" description="Helical" evidence="1">
    <location>
        <begin position="21"/>
        <end position="38"/>
    </location>
</feature>
<feature type="transmembrane region" description="Helical" evidence="1">
    <location>
        <begin position="54"/>
        <end position="72"/>
    </location>
</feature>
<dbReference type="EMBL" id="QFOI01000133">
    <property type="protein sequence ID" value="PZP49004.1"/>
    <property type="molecule type" value="Genomic_DNA"/>
</dbReference>
<gene>
    <name evidence="2" type="ORF">DI598_08890</name>
</gene>
<dbReference type="Proteomes" id="UP000249645">
    <property type="component" value="Unassembled WGS sequence"/>
</dbReference>
<name>A0A2W5F408_9SPHI</name>
<dbReference type="AlphaFoldDB" id="A0A2W5F408"/>
<accession>A0A2W5F408</accession>
<reference evidence="2 3" key="1">
    <citation type="submission" date="2017-11" db="EMBL/GenBank/DDBJ databases">
        <title>Infants hospitalized years apart are colonized by the same room-sourced microbial strains.</title>
        <authorList>
            <person name="Brooks B."/>
            <person name="Olm M.R."/>
            <person name="Firek B.A."/>
            <person name="Baker R."/>
            <person name="Thomas B.C."/>
            <person name="Morowitz M.J."/>
            <person name="Banfield J.F."/>
        </authorList>
    </citation>
    <scope>NUCLEOTIDE SEQUENCE [LARGE SCALE GENOMIC DNA]</scope>
    <source>
        <strain evidence="2">S2_009_000_R2_76</strain>
    </source>
</reference>
<protein>
    <submittedName>
        <fullName evidence="2">Uncharacterized protein</fullName>
    </submittedName>
</protein>